<dbReference type="GO" id="GO:0008270">
    <property type="term" value="F:zinc ion binding"/>
    <property type="evidence" value="ECO:0007669"/>
    <property type="project" value="UniProtKB-KW"/>
</dbReference>
<evidence type="ECO:0000256" key="6">
    <source>
        <dbReference type="ARBA" id="ARBA00022786"/>
    </source>
</evidence>
<feature type="region of interest" description="Disordered" evidence="9">
    <location>
        <begin position="1"/>
        <end position="21"/>
    </location>
</feature>
<feature type="compositionally biased region" description="Low complexity" evidence="9">
    <location>
        <begin position="58"/>
        <end position="69"/>
    </location>
</feature>
<accession>A0A830BNH2</accession>
<evidence type="ECO:0000256" key="1">
    <source>
        <dbReference type="ARBA" id="ARBA00000900"/>
    </source>
</evidence>
<protein>
    <recommendedName>
        <fullName evidence="2">RING-type E3 ubiquitin transferase</fullName>
        <ecNumber evidence="2">2.3.2.27</ecNumber>
    </recommendedName>
</protein>
<evidence type="ECO:0000313" key="11">
    <source>
        <dbReference type="EMBL" id="GFP89147.1"/>
    </source>
</evidence>
<dbReference type="Proteomes" id="UP000653305">
    <property type="component" value="Unassembled WGS sequence"/>
</dbReference>
<evidence type="ECO:0000256" key="2">
    <source>
        <dbReference type="ARBA" id="ARBA00012483"/>
    </source>
</evidence>
<dbReference type="Gene3D" id="3.30.40.10">
    <property type="entry name" value="Zinc/RING finger domain, C3HC4 (zinc finger)"/>
    <property type="match status" value="1"/>
</dbReference>
<dbReference type="EMBL" id="BMAC01000180">
    <property type="protein sequence ID" value="GFP89147.1"/>
    <property type="molecule type" value="Genomic_DNA"/>
</dbReference>
<comment type="caution">
    <text evidence="11">The sequence shown here is derived from an EMBL/GenBank/DDBJ whole genome shotgun (WGS) entry which is preliminary data.</text>
</comment>
<dbReference type="SMART" id="SM00184">
    <property type="entry name" value="RING"/>
    <property type="match status" value="1"/>
</dbReference>
<evidence type="ECO:0000256" key="3">
    <source>
        <dbReference type="ARBA" id="ARBA00022679"/>
    </source>
</evidence>
<dbReference type="PANTHER" id="PTHR22937">
    <property type="entry name" value="E3 UBIQUITIN-PROTEIN LIGASE RNF165"/>
    <property type="match status" value="1"/>
</dbReference>
<keyword evidence="7" id="KW-0862">Zinc</keyword>
<evidence type="ECO:0000256" key="9">
    <source>
        <dbReference type="SAM" id="MobiDB-lite"/>
    </source>
</evidence>
<evidence type="ECO:0000313" key="12">
    <source>
        <dbReference type="Proteomes" id="UP000653305"/>
    </source>
</evidence>
<sequence>MRHRQMLNATQIPEADGDQGWNLTGQPYLPMARAGAFESSSLVHPVENMAIQGGPFFSSAPMSSRDSSSILNPGATPYQPKAPGPSHDPFPHQPDDANFYMAPHNYLHSSSTLIGQTAPRVDEGQTMVRGSHKRKSPCVPQLLSFDAGSSSNLHLPPVPWQENQNTESYKYPPGYRVNNISISGESMPRNVRSRTGAAPEPSPVRTNSSSNFSHHPFSGRSFDQTNSVGFPNSLVSPAGHGMTIGSGSGSFSHYPNTLDALNNYNATSNTVPQNANCVANQFIRGTRSNYDQRSAPAFRASSSNFQAGPQVAAAPDERLQMAAAENYPSIHRRVVSAIRLRNSERNGGTGMLPSDIIRSLTEQGLMAMYQSAFRGSRNPTDQHMNMRLDVDSMSYEELILLGERIGSVSTGLSDNLISKCLTESIYCSSDQIEDEERCVICLEEYKHMVDVGNLKCGHDFHVGCIRKWLSMKNLCPICKSPAIDECNKET</sequence>
<dbReference type="OrthoDB" id="8062037at2759"/>
<feature type="region of interest" description="Disordered" evidence="9">
    <location>
        <begin position="183"/>
        <end position="225"/>
    </location>
</feature>
<dbReference type="InterPro" id="IPR045191">
    <property type="entry name" value="MBR1/2-like"/>
</dbReference>
<dbReference type="AlphaFoldDB" id="A0A830BNH2"/>
<name>A0A830BNH2_9LAMI</name>
<dbReference type="FunFam" id="3.30.40.10:FF:000538">
    <property type="entry name" value="E3 ubiquitin-protein ligase MBR2 isoform A"/>
    <property type="match status" value="1"/>
</dbReference>
<feature type="region of interest" description="Disordered" evidence="9">
    <location>
        <begin position="57"/>
        <end position="94"/>
    </location>
</feature>
<keyword evidence="12" id="KW-1185">Reference proteome</keyword>
<keyword evidence="6" id="KW-0833">Ubl conjugation pathway</keyword>
<dbReference type="PROSITE" id="PS50089">
    <property type="entry name" value="ZF_RING_2"/>
    <property type="match status" value="1"/>
</dbReference>
<keyword evidence="5 8" id="KW-0863">Zinc-finger</keyword>
<comment type="catalytic activity">
    <reaction evidence="1">
        <text>S-ubiquitinyl-[E2 ubiquitin-conjugating enzyme]-L-cysteine + [acceptor protein]-L-lysine = [E2 ubiquitin-conjugating enzyme]-L-cysteine + N(6)-ubiquitinyl-[acceptor protein]-L-lysine.</text>
        <dbReference type="EC" id="2.3.2.27"/>
    </reaction>
</comment>
<evidence type="ECO:0000256" key="4">
    <source>
        <dbReference type="ARBA" id="ARBA00022723"/>
    </source>
</evidence>
<proteinExistence type="predicted"/>
<dbReference type="InterPro" id="IPR013083">
    <property type="entry name" value="Znf_RING/FYVE/PHD"/>
</dbReference>
<dbReference type="CDD" id="cd16469">
    <property type="entry name" value="RING-H2_RNF24-like"/>
    <property type="match status" value="1"/>
</dbReference>
<dbReference type="SUPFAM" id="SSF57850">
    <property type="entry name" value="RING/U-box"/>
    <property type="match status" value="1"/>
</dbReference>
<dbReference type="Pfam" id="PF13639">
    <property type="entry name" value="zf-RING_2"/>
    <property type="match status" value="1"/>
</dbReference>
<dbReference type="InterPro" id="IPR001841">
    <property type="entry name" value="Znf_RING"/>
</dbReference>
<gene>
    <name evidence="11" type="ORF">PHJA_001058400</name>
</gene>
<feature type="compositionally biased region" description="Low complexity" evidence="9">
    <location>
        <begin position="207"/>
        <end position="218"/>
    </location>
</feature>
<evidence type="ECO:0000256" key="5">
    <source>
        <dbReference type="ARBA" id="ARBA00022771"/>
    </source>
</evidence>
<dbReference type="EC" id="2.3.2.27" evidence="2"/>
<reference evidence="11" key="1">
    <citation type="submission" date="2020-07" db="EMBL/GenBank/DDBJ databases">
        <title>Ethylene signaling mediates host invasion by parasitic plants.</title>
        <authorList>
            <person name="Yoshida S."/>
        </authorList>
    </citation>
    <scope>NUCLEOTIDE SEQUENCE</scope>
    <source>
        <strain evidence="11">Okayama</strain>
    </source>
</reference>
<feature type="domain" description="RING-type" evidence="10">
    <location>
        <begin position="438"/>
        <end position="479"/>
    </location>
</feature>
<dbReference type="GO" id="GO:0061630">
    <property type="term" value="F:ubiquitin protein ligase activity"/>
    <property type="evidence" value="ECO:0007669"/>
    <property type="project" value="UniProtKB-EC"/>
</dbReference>
<dbReference type="PANTHER" id="PTHR22937:SF174">
    <property type="entry name" value="RING-TYPE E3 UBIQUITIN TRANSFERASE"/>
    <property type="match status" value="1"/>
</dbReference>
<keyword evidence="4" id="KW-0479">Metal-binding</keyword>
<evidence type="ECO:0000256" key="7">
    <source>
        <dbReference type="ARBA" id="ARBA00022833"/>
    </source>
</evidence>
<evidence type="ECO:0000256" key="8">
    <source>
        <dbReference type="PROSITE-ProRule" id="PRU00175"/>
    </source>
</evidence>
<organism evidence="11 12">
    <name type="scientific">Phtheirospermum japonicum</name>
    <dbReference type="NCBI Taxonomy" id="374723"/>
    <lineage>
        <taxon>Eukaryota</taxon>
        <taxon>Viridiplantae</taxon>
        <taxon>Streptophyta</taxon>
        <taxon>Embryophyta</taxon>
        <taxon>Tracheophyta</taxon>
        <taxon>Spermatophyta</taxon>
        <taxon>Magnoliopsida</taxon>
        <taxon>eudicotyledons</taxon>
        <taxon>Gunneridae</taxon>
        <taxon>Pentapetalae</taxon>
        <taxon>asterids</taxon>
        <taxon>lamiids</taxon>
        <taxon>Lamiales</taxon>
        <taxon>Orobanchaceae</taxon>
        <taxon>Orobanchaceae incertae sedis</taxon>
        <taxon>Phtheirospermum</taxon>
    </lineage>
</organism>
<keyword evidence="3" id="KW-0808">Transferase</keyword>
<evidence type="ECO:0000259" key="10">
    <source>
        <dbReference type="PROSITE" id="PS50089"/>
    </source>
</evidence>